<name>A0A6M3IE95_9ZZZZ</name>
<sequence>MKARAILVGIIAIVIAVGSAVLYSQDTGRLIKIFDSRQNLAYSQRLINGKFDTLGVTVTPSTTGYTRGIITPISLIGGDSLFFVVTVDSVSNATGKMRRPILQVRPAVDSTWSGSTGNRGYATLYDATWINAADTIRSAGKTVTIRGIALKNIRKAGYMEWRIMTTSYDTTGIGSTGIWETNVEIWGNRSW</sequence>
<accession>A0A6M3IE95</accession>
<proteinExistence type="predicted"/>
<evidence type="ECO:0000313" key="1">
    <source>
        <dbReference type="EMBL" id="QJA55713.1"/>
    </source>
</evidence>
<dbReference type="EMBL" id="MT141175">
    <property type="protein sequence ID" value="QJA55713.1"/>
    <property type="molecule type" value="Genomic_DNA"/>
</dbReference>
<protein>
    <submittedName>
        <fullName evidence="1">Uncharacterized protein</fullName>
    </submittedName>
</protein>
<organism evidence="1">
    <name type="scientific">viral metagenome</name>
    <dbReference type="NCBI Taxonomy" id="1070528"/>
    <lineage>
        <taxon>unclassified sequences</taxon>
        <taxon>metagenomes</taxon>
        <taxon>organismal metagenomes</taxon>
    </lineage>
</organism>
<reference evidence="1" key="1">
    <citation type="submission" date="2020-03" db="EMBL/GenBank/DDBJ databases">
        <title>The deep terrestrial virosphere.</title>
        <authorList>
            <person name="Holmfeldt K."/>
            <person name="Nilsson E."/>
            <person name="Simone D."/>
            <person name="Lopez-Fernandez M."/>
            <person name="Wu X."/>
            <person name="de Brujin I."/>
            <person name="Lundin D."/>
            <person name="Andersson A."/>
            <person name="Bertilsson S."/>
            <person name="Dopson M."/>
        </authorList>
    </citation>
    <scope>NUCLEOTIDE SEQUENCE</scope>
    <source>
        <strain evidence="1">MM415B02000</strain>
    </source>
</reference>
<dbReference type="AlphaFoldDB" id="A0A6M3IE95"/>
<gene>
    <name evidence="1" type="ORF">MM415B02000_0009</name>
</gene>